<dbReference type="RefSeq" id="WP_169036383.1">
    <property type="nucleotide sequence ID" value="NZ_LANA01000002.1"/>
</dbReference>
<name>A0ABX1T1A4_PELUQ</name>
<feature type="chain" id="PRO_5047425981" evidence="1">
    <location>
        <begin position="21"/>
        <end position="164"/>
    </location>
</feature>
<feature type="signal peptide" evidence="1">
    <location>
        <begin position="1"/>
        <end position="20"/>
    </location>
</feature>
<reference evidence="2 3" key="1">
    <citation type="submission" date="2019-07" db="EMBL/GenBank/DDBJ databases">
        <title>SAR11 Genome Evolution.</title>
        <authorList>
            <person name="Giovannoni S."/>
        </authorList>
    </citation>
    <scope>NUCLEOTIDE SEQUENCE [LARGE SCALE GENOMIC DNA]</scope>
    <source>
        <strain evidence="2 3">HTCC9565</strain>
    </source>
</reference>
<dbReference type="EMBL" id="LANA01000002">
    <property type="protein sequence ID" value="NMN67883.1"/>
    <property type="molecule type" value="Genomic_DNA"/>
</dbReference>
<accession>A0ABX1T1A4</accession>
<comment type="caution">
    <text evidence="2">The sequence shown here is derived from an EMBL/GenBank/DDBJ whole genome shotgun (WGS) entry which is preliminary data.</text>
</comment>
<evidence type="ECO:0000313" key="3">
    <source>
        <dbReference type="Proteomes" id="UP001166004"/>
    </source>
</evidence>
<protein>
    <submittedName>
        <fullName evidence="2">Uncharacterized protein</fullName>
    </submittedName>
</protein>
<keyword evidence="3" id="KW-1185">Reference proteome</keyword>
<dbReference type="Proteomes" id="UP001166004">
    <property type="component" value="Unassembled WGS sequence"/>
</dbReference>
<evidence type="ECO:0000256" key="1">
    <source>
        <dbReference type="SAM" id="SignalP"/>
    </source>
</evidence>
<keyword evidence="1" id="KW-0732">Signal</keyword>
<evidence type="ECO:0000313" key="2">
    <source>
        <dbReference type="EMBL" id="NMN67883.1"/>
    </source>
</evidence>
<gene>
    <name evidence="2" type="ORF">VP91_00010340</name>
</gene>
<organism evidence="2 3">
    <name type="scientific">Pelagibacter ubique</name>
    <dbReference type="NCBI Taxonomy" id="198252"/>
    <lineage>
        <taxon>Bacteria</taxon>
        <taxon>Pseudomonadati</taxon>
        <taxon>Pseudomonadota</taxon>
        <taxon>Alphaproteobacteria</taxon>
        <taxon>Candidatus Pelagibacterales</taxon>
        <taxon>Candidatus Pelagibacteraceae</taxon>
        <taxon>Candidatus Pelagibacter</taxon>
    </lineage>
</organism>
<sequence>MKKLLLTIFLSLVCITSAFSKNKKEIALENCADETFINYEDKSYKKTMGSARGTIVRNWGKIKRGEELLNQGYALNEKADKAAKAYEGKEVPEQVLKGFSDMRYRARNYIIAGYNHYGLYADEIVKKTSINKKTKNEEYANFLINCEKLHSETPYGFELKWGNK</sequence>
<proteinExistence type="predicted"/>